<dbReference type="PANTHER" id="PTHR12474">
    <property type="entry name" value="P53 REGULATED PA26 NUCLEAR PROTEIN SESTRIN"/>
    <property type="match status" value="1"/>
</dbReference>
<dbReference type="PANTHER" id="PTHR12474:SF2">
    <property type="entry name" value="SESTRIN-2"/>
    <property type="match status" value="1"/>
</dbReference>
<comment type="subcellular location">
    <subcellularLocation>
        <location evidence="1">Cytoplasm</location>
    </subcellularLocation>
</comment>
<dbReference type="EMBL" id="JAICCE010000003">
    <property type="protein sequence ID" value="KAG9279848.1"/>
    <property type="molecule type" value="Genomic_DNA"/>
</dbReference>
<dbReference type="GO" id="GO:1990253">
    <property type="term" value="P:cellular response to leucine starvation"/>
    <property type="evidence" value="ECO:0007669"/>
    <property type="project" value="TreeGrafter"/>
</dbReference>
<dbReference type="GO" id="GO:0016239">
    <property type="term" value="P:positive regulation of macroautophagy"/>
    <property type="evidence" value="ECO:0007669"/>
    <property type="project" value="TreeGrafter"/>
</dbReference>
<dbReference type="SUPFAM" id="SSF69118">
    <property type="entry name" value="AhpD-like"/>
    <property type="match status" value="1"/>
</dbReference>
<dbReference type="GO" id="GO:0005737">
    <property type="term" value="C:cytoplasm"/>
    <property type="evidence" value="ECO:0007669"/>
    <property type="project" value="UniProtKB-SubCell"/>
</dbReference>
<dbReference type="FunFam" id="1.20.1290.10:FF:000001">
    <property type="entry name" value="Sestrin 1"/>
    <property type="match status" value="1"/>
</dbReference>
<dbReference type="Pfam" id="PF04636">
    <property type="entry name" value="PA26"/>
    <property type="match status" value="1"/>
</dbReference>
<organism evidence="7 8">
    <name type="scientific">Astyanax mexicanus</name>
    <name type="common">Blind cave fish</name>
    <name type="synonym">Astyanax fasciatus mexicanus</name>
    <dbReference type="NCBI Taxonomy" id="7994"/>
    <lineage>
        <taxon>Eukaryota</taxon>
        <taxon>Metazoa</taxon>
        <taxon>Chordata</taxon>
        <taxon>Craniata</taxon>
        <taxon>Vertebrata</taxon>
        <taxon>Euteleostomi</taxon>
        <taxon>Actinopterygii</taxon>
        <taxon>Neopterygii</taxon>
        <taxon>Teleostei</taxon>
        <taxon>Ostariophysi</taxon>
        <taxon>Characiformes</taxon>
        <taxon>Characoidei</taxon>
        <taxon>Acestrorhamphidae</taxon>
        <taxon>Acestrorhamphinae</taxon>
        <taxon>Astyanax</taxon>
    </lineage>
</organism>
<evidence type="ECO:0000256" key="6">
    <source>
        <dbReference type="SAM" id="MobiDB-lite"/>
    </source>
</evidence>
<comment type="catalytic activity">
    <reaction evidence="5">
        <text>a hydroperoxide + L-cysteinyl-[protein] = S-hydroxy-L-cysteinyl-[protein] + an alcohol</text>
        <dbReference type="Rhea" id="RHEA:67124"/>
        <dbReference type="Rhea" id="RHEA-COMP:10131"/>
        <dbReference type="Rhea" id="RHEA-COMP:17193"/>
        <dbReference type="ChEBI" id="CHEBI:29950"/>
        <dbReference type="ChEBI" id="CHEBI:30879"/>
        <dbReference type="ChEBI" id="CHEBI:35924"/>
        <dbReference type="ChEBI" id="CHEBI:61973"/>
    </reaction>
    <physiologicalReaction direction="left-to-right" evidence="5">
        <dbReference type="Rhea" id="RHEA:67125"/>
    </physiologicalReaction>
</comment>
<dbReference type="GO" id="GO:0005634">
    <property type="term" value="C:nucleus"/>
    <property type="evidence" value="ECO:0007669"/>
    <property type="project" value="InterPro"/>
</dbReference>
<dbReference type="AlphaFoldDB" id="A0A8T2M5G3"/>
<evidence type="ECO:0000256" key="2">
    <source>
        <dbReference type="ARBA" id="ARBA00008350"/>
    </source>
</evidence>
<dbReference type="GO" id="GO:1904262">
    <property type="term" value="P:negative regulation of TORC1 signaling"/>
    <property type="evidence" value="ECO:0007669"/>
    <property type="project" value="TreeGrafter"/>
</dbReference>
<dbReference type="Gene3D" id="1.20.1290.10">
    <property type="entry name" value="AhpD-like"/>
    <property type="match status" value="1"/>
</dbReference>
<gene>
    <name evidence="7" type="primary">SESN2</name>
    <name evidence="7" type="ORF">AMEX_G5409</name>
</gene>
<proteinExistence type="inferred from homology"/>
<dbReference type="GO" id="GO:0071233">
    <property type="term" value="P:cellular response to L-leucine"/>
    <property type="evidence" value="ECO:0007669"/>
    <property type="project" value="TreeGrafter"/>
</dbReference>
<dbReference type="InterPro" id="IPR006730">
    <property type="entry name" value="Sestrin"/>
</dbReference>
<evidence type="ECO:0000256" key="5">
    <source>
        <dbReference type="ARBA" id="ARBA00049242"/>
    </source>
</evidence>
<comment type="similarity">
    <text evidence="2">Belongs to the sestrin family.</text>
</comment>
<evidence type="ECO:0000256" key="3">
    <source>
        <dbReference type="ARBA" id="ARBA00022490"/>
    </source>
</evidence>
<evidence type="ECO:0000256" key="4">
    <source>
        <dbReference type="ARBA" id="ARBA00023002"/>
    </source>
</evidence>
<keyword evidence="4" id="KW-0560">Oxidoreductase</keyword>
<dbReference type="GO" id="GO:0016684">
    <property type="term" value="F:oxidoreductase activity, acting on peroxide as acceptor"/>
    <property type="evidence" value="ECO:0007669"/>
    <property type="project" value="TreeGrafter"/>
</dbReference>
<evidence type="ECO:0000256" key="1">
    <source>
        <dbReference type="ARBA" id="ARBA00004496"/>
    </source>
</evidence>
<feature type="region of interest" description="Disordered" evidence="6">
    <location>
        <begin position="34"/>
        <end position="88"/>
    </location>
</feature>
<reference evidence="7 8" key="1">
    <citation type="submission" date="2021-07" db="EMBL/GenBank/DDBJ databases">
        <authorList>
            <person name="Imarazene B."/>
            <person name="Zahm M."/>
            <person name="Klopp C."/>
            <person name="Cabau C."/>
            <person name="Beille S."/>
            <person name="Jouanno E."/>
            <person name="Castinel A."/>
            <person name="Lluch J."/>
            <person name="Gil L."/>
            <person name="Kuchtly C."/>
            <person name="Lopez Roques C."/>
            <person name="Donnadieu C."/>
            <person name="Parrinello H."/>
            <person name="Journot L."/>
            <person name="Du K."/>
            <person name="Schartl M."/>
            <person name="Retaux S."/>
            <person name="Guiguen Y."/>
        </authorList>
    </citation>
    <scope>NUCLEOTIDE SEQUENCE [LARGE SCALE GENOMIC DNA]</scope>
    <source>
        <strain evidence="7">Pach_M1</strain>
        <tissue evidence="7">Testis</tissue>
    </source>
</reference>
<keyword evidence="3" id="KW-0963">Cytoplasm</keyword>
<dbReference type="OrthoDB" id="337464at2759"/>
<dbReference type="InterPro" id="IPR029032">
    <property type="entry name" value="AhpD-like"/>
</dbReference>
<feature type="region of interest" description="Disordered" evidence="6">
    <location>
        <begin position="283"/>
        <end position="315"/>
    </location>
</feature>
<dbReference type="GO" id="GO:1901031">
    <property type="term" value="P:regulation of response to reactive oxygen species"/>
    <property type="evidence" value="ECO:0007669"/>
    <property type="project" value="InterPro"/>
</dbReference>
<dbReference type="GO" id="GO:0070728">
    <property type="term" value="F:L-leucine binding"/>
    <property type="evidence" value="ECO:0007669"/>
    <property type="project" value="TreeGrafter"/>
</dbReference>
<dbReference type="Proteomes" id="UP000752171">
    <property type="component" value="Unassembled WGS sequence"/>
</dbReference>
<protein>
    <submittedName>
        <fullName evidence="7">Sestrin-2-like</fullName>
    </submittedName>
</protein>
<evidence type="ECO:0000313" key="7">
    <source>
        <dbReference type="EMBL" id="KAG9279848.1"/>
    </source>
</evidence>
<name>A0A8T2M5G3_ASTMX</name>
<evidence type="ECO:0000313" key="8">
    <source>
        <dbReference type="Proteomes" id="UP000752171"/>
    </source>
</evidence>
<comment type="caution">
    <text evidence="7">The sequence shown here is derived from an EMBL/GenBank/DDBJ whole genome shotgun (WGS) entry which is preliminary data.</text>
</comment>
<sequence>MLQLQHTKTFTTTLLSRVDSKCRQQVIKSACVGLRRARSSGSPAHPERTSCFCSDSPAAEPSRVQTGYQRRPEPELLSPTAPSAAPQPRSHCLMKEESAVEVPQPLSSGPSAFIPAQVILDEGPRQEVMTDTLLSVSHADHIATIMGLHPAYLGCFLRTQNALLQPDGPLPLPWRHYIIIMASARHQCSYLVKLHSSAFQLAGGDESWLRGLHCAPPKIQRLQTLNKLLAHRPWLITQEHIQELVCPGADPRWSLAELIQAVVLMSHAHSLASFIWGCGIHPEPDSTAEQHPPSASPAERLAQPPPPQREDPNRQEWTEAVNEVQLLMEKMMLVQQQEEEFTPEEMVTRFERERTESILEPAEVVRAALPDSISRFVQDPDFIYQDFSPRGEQSPPTMRAQDYSWEDHGFSLMNRLYGEMAQLLDEKFQVVCALTYHTMAMHTHVDTSTLRKALWNYIHCIYGIRHDDYDYGEVNQLLERSLKVFVKTAACHPEKTTLRMYSSFWRQFLHSEKVHVNLLLMEARLQAALLYALRAITRYMT</sequence>
<accession>A0A8T2M5G3</accession>